<dbReference type="Proteomes" id="UP000276133">
    <property type="component" value="Unassembled WGS sequence"/>
</dbReference>
<reference evidence="1 2" key="1">
    <citation type="journal article" date="2018" name="Sci. Rep.">
        <title>Genomic signatures of local adaptation to the degree of environmental predictability in rotifers.</title>
        <authorList>
            <person name="Franch-Gras L."/>
            <person name="Hahn C."/>
            <person name="Garcia-Roger E.M."/>
            <person name="Carmona M.J."/>
            <person name="Serra M."/>
            <person name="Gomez A."/>
        </authorList>
    </citation>
    <scope>NUCLEOTIDE SEQUENCE [LARGE SCALE GENOMIC DNA]</scope>
    <source>
        <strain evidence="1">HYR1</strain>
    </source>
</reference>
<name>A0A3M7QSC5_BRAPC</name>
<accession>A0A3M7QSC5</accession>
<sequence length="70" mass="8451">MFLTNIFFNYDENFKIDFHLASKFLLHYYKYLTSLINSCGILILEPELFKYLKFNFIVNSDGYTCDSHYL</sequence>
<dbReference type="EMBL" id="REGN01005305">
    <property type="protein sequence ID" value="RNA13885.1"/>
    <property type="molecule type" value="Genomic_DNA"/>
</dbReference>
<evidence type="ECO:0000313" key="1">
    <source>
        <dbReference type="EMBL" id="RNA13885.1"/>
    </source>
</evidence>
<proteinExistence type="predicted"/>
<organism evidence="1 2">
    <name type="scientific">Brachionus plicatilis</name>
    <name type="common">Marine rotifer</name>
    <name type="synonym">Brachionus muelleri</name>
    <dbReference type="NCBI Taxonomy" id="10195"/>
    <lineage>
        <taxon>Eukaryota</taxon>
        <taxon>Metazoa</taxon>
        <taxon>Spiralia</taxon>
        <taxon>Gnathifera</taxon>
        <taxon>Rotifera</taxon>
        <taxon>Eurotatoria</taxon>
        <taxon>Monogononta</taxon>
        <taxon>Pseudotrocha</taxon>
        <taxon>Ploima</taxon>
        <taxon>Brachionidae</taxon>
        <taxon>Brachionus</taxon>
    </lineage>
</organism>
<comment type="caution">
    <text evidence="1">The sequence shown here is derived from an EMBL/GenBank/DDBJ whole genome shotgun (WGS) entry which is preliminary data.</text>
</comment>
<keyword evidence="2" id="KW-1185">Reference proteome</keyword>
<protein>
    <submittedName>
        <fullName evidence="1">Uncharacterized protein</fullName>
    </submittedName>
</protein>
<dbReference type="AlphaFoldDB" id="A0A3M7QSC5"/>
<gene>
    <name evidence="1" type="ORF">BpHYR1_017221</name>
</gene>
<evidence type="ECO:0000313" key="2">
    <source>
        <dbReference type="Proteomes" id="UP000276133"/>
    </source>
</evidence>